<keyword evidence="2" id="KW-1185">Reference proteome</keyword>
<comment type="caution">
    <text evidence="1">The sequence shown here is derived from an EMBL/GenBank/DDBJ whole genome shotgun (WGS) entry which is preliminary data.</text>
</comment>
<evidence type="ECO:0000313" key="2">
    <source>
        <dbReference type="Proteomes" id="UP001593833"/>
    </source>
</evidence>
<reference evidence="1 2" key="1">
    <citation type="submission" date="2024-09" db="EMBL/GenBank/DDBJ databases">
        <authorList>
            <person name="D'Angelo T."/>
        </authorList>
    </citation>
    <scope>NUCLEOTIDE SEQUENCE [LARGE SCALE GENOMIC DNA]</scope>
    <source>
        <strain evidence="1">SAG AM-320-E07</strain>
    </source>
</reference>
<dbReference type="EMBL" id="JBHPKH010000022">
    <property type="protein sequence ID" value="MFC1572575.1"/>
    <property type="molecule type" value="Genomic_DNA"/>
</dbReference>
<name>A0ABV6YJR1_UNCEI</name>
<accession>A0ABV6YJR1</accession>
<dbReference type="InterPro" id="IPR026444">
    <property type="entry name" value="Secre_tail"/>
</dbReference>
<gene>
    <name evidence="1" type="ORF">ACFL6M_03145</name>
</gene>
<sequence length="259" mass="28825">MNFNLTTSPSTSLSDIMIFCFDDCEGTPLHFWADEIIWQQTTSDCDSQVMSSIEIEALAPETDPNGCIPYSLLVPDCISPCCELRYDIQAGECLFHVQLNLRSFDLTGDLQVDDEDAALWQVLAEQQDLCADFDFDGYWDFEDLMLLGLNNGQYCVLTDVVALEDVPAGLQVHSNVPNPFNPTTQVEFSLPIQCPVKVSVFNLMGRETKILLETEIPAGRHRLSWDGSSDSGERQPSGVYFLRVSCAAGSQTVRMTLLD</sequence>
<organism evidence="1 2">
    <name type="scientific">Eiseniibacteriota bacterium</name>
    <dbReference type="NCBI Taxonomy" id="2212470"/>
    <lineage>
        <taxon>Bacteria</taxon>
        <taxon>Candidatus Eiseniibacteriota</taxon>
    </lineage>
</organism>
<dbReference type="Gene3D" id="2.60.40.4070">
    <property type="match status" value="1"/>
</dbReference>
<proteinExistence type="predicted"/>
<protein>
    <submittedName>
        <fullName evidence="1">T9SS type A sorting domain-containing protein</fullName>
    </submittedName>
</protein>
<dbReference type="Proteomes" id="UP001593833">
    <property type="component" value="Unassembled WGS sequence"/>
</dbReference>
<evidence type="ECO:0000313" key="1">
    <source>
        <dbReference type="EMBL" id="MFC1572575.1"/>
    </source>
</evidence>
<dbReference type="NCBIfam" id="TIGR04183">
    <property type="entry name" value="Por_Secre_tail"/>
    <property type="match status" value="1"/>
</dbReference>